<evidence type="ECO:0000259" key="1">
    <source>
        <dbReference type="Pfam" id="PF04864"/>
    </source>
</evidence>
<evidence type="ECO:0000313" key="3">
    <source>
        <dbReference type="Proteomes" id="UP001341281"/>
    </source>
</evidence>
<dbReference type="Pfam" id="PF04864">
    <property type="entry name" value="Alliinase_C"/>
    <property type="match status" value="1"/>
</dbReference>
<accession>A0AAQ3SQR5</accession>
<dbReference type="InterPro" id="IPR006948">
    <property type="entry name" value="Alliinase_C"/>
</dbReference>
<reference evidence="2 3" key="1">
    <citation type="submission" date="2024-02" db="EMBL/GenBank/DDBJ databases">
        <title>High-quality chromosome-scale genome assembly of Pensacola bahiagrass (Paspalum notatum Flugge var. saurae).</title>
        <authorList>
            <person name="Vega J.M."/>
            <person name="Podio M."/>
            <person name="Orjuela J."/>
            <person name="Siena L.A."/>
            <person name="Pessino S.C."/>
            <person name="Combes M.C."/>
            <person name="Mariac C."/>
            <person name="Albertini E."/>
            <person name="Pupilli F."/>
            <person name="Ortiz J.P.A."/>
            <person name="Leblanc O."/>
        </authorList>
    </citation>
    <scope>NUCLEOTIDE SEQUENCE [LARGE SCALE GENOMIC DNA]</scope>
    <source>
        <strain evidence="2">R1</strain>
        <tissue evidence="2">Leaf</tissue>
    </source>
</reference>
<dbReference type="AlphaFoldDB" id="A0AAQ3SQR5"/>
<name>A0AAQ3SQR5_PASNO</name>
<dbReference type="GO" id="GO:0016846">
    <property type="term" value="F:carbon-sulfur lyase activity"/>
    <property type="evidence" value="ECO:0007669"/>
    <property type="project" value="InterPro"/>
</dbReference>
<dbReference type="EMBL" id="CP144746">
    <property type="protein sequence ID" value="WVZ58972.1"/>
    <property type="molecule type" value="Genomic_DNA"/>
</dbReference>
<dbReference type="Gene3D" id="3.40.640.10">
    <property type="entry name" value="Type I PLP-dependent aspartate aminotransferase-like (Major domain)"/>
    <property type="match status" value="1"/>
</dbReference>
<keyword evidence="3" id="KW-1185">Reference proteome</keyword>
<proteinExistence type="predicted"/>
<feature type="domain" description="Alliinase C-terminal" evidence="1">
    <location>
        <begin position="24"/>
        <end position="116"/>
    </location>
</feature>
<organism evidence="2 3">
    <name type="scientific">Paspalum notatum var. saurae</name>
    <dbReference type="NCBI Taxonomy" id="547442"/>
    <lineage>
        <taxon>Eukaryota</taxon>
        <taxon>Viridiplantae</taxon>
        <taxon>Streptophyta</taxon>
        <taxon>Embryophyta</taxon>
        <taxon>Tracheophyta</taxon>
        <taxon>Spermatophyta</taxon>
        <taxon>Magnoliopsida</taxon>
        <taxon>Liliopsida</taxon>
        <taxon>Poales</taxon>
        <taxon>Poaceae</taxon>
        <taxon>PACMAD clade</taxon>
        <taxon>Panicoideae</taxon>
        <taxon>Andropogonodae</taxon>
        <taxon>Paspaleae</taxon>
        <taxon>Paspalinae</taxon>
        <taxon>Paspalum</taxon>
    </lineage>
</organism>
<protein>
    <recommendedName>
        <fullName evidence="1">Alliinase C-terminal domain-containing protein</fullName>
    </recommendedName>
</protein>
<gene>
    <name evidence="2" type="ORF">U9M48_009187</name>
</gene>
<dbReference type="InterPro" id="IPR015421">
    <property type="entry name" value="PyrdxlP-dep_Trfase_major"/>
</dbReference>
<dbReference type="Proteomes" id="UP001341281">
    <property type="component" value="Chromosome 02"/>
</dbReference>
<evidence type="ECO:0000313" key="2">
    <source>
        <dbReference type="EMBL" id="WVZ58972.1"/>
    </source>
</evidence>
<sequence>MAAQGQPAARSTSESGGRYALLYLYTLSPNADDTSPPWSSPRHMYPPYRTQTQMFNGREYGWNRTTAALANASSGDSSDGFIEFVMSPNNPDDKLHKAVLCGSAVLAHQATMDFGHFGIHVQIGLLVMLGSCTRYSWSVHCTINGRYCTEIVASKKMPLRSASDIRLSELCLMKLNLQSSSSYRNQNSLALHPNNVVPVLSDFRDKPLEQYKSKVLEISSHSACFYTRIVQSDYFLDHWLQ</sequence>